<dbReference type="Proteomes" id="UP000578531">
    <property type="component" value="Unassembled WGS sequence"/>
</dbReference>
<evidence type="ECO:0000313" key="4">
    <source>
        <dbReference type="Proteomes" id="UP000578531"/>
    </source>
</evidence>
<comment type="caution">
    <text evidence="3">The sequence shown here is derived from an EMBL/GenBank/DDBJ whole genome shotgun (WGS) entry which is preliminary data.</text>
</comment>
<dbReference type="InterPro" id="IPR057684">
    <property type="entry name" value="DUF7924"/>
</dbReference>
<dbReference type="AlphaFoldDB" id="A0A8H6G1Q6"/>
<sequence length="580" mass="65982">MARSQAKSKIKKNWRQPPVLKDQGKQPQGINKQQAVRKSARLRAIQQLRKQSISKSDLILGVQTLPSPQINNIPKGRRRPQILYLPSEAPRKRKRGQEAGHSSPQDGDRPRSKRPRTSPPSCTAEERAASDTGEKNVGPLEYWTWTKRWPKEYFEQDSQVREDFEQDSWLEEQMDYSTQVVQYVEINGFRYPRPIRKTPTSLRRKQSDSSLTGSSDQTKRESISVAYRDTRYTTLLEGKGSFMDKSDLGITDASKSLCRRLLDSEQDVPKDSLFRDDLFETTCRKIQDRNEARVIQDIARLILPSAETLATYGATNLNHLIEGVDEGWIGNIPVEGPRPQPDYSVGFRRSAFTDEQLNKLDPLIGSVYENSFFVATYRMYFPFLTCEVKCGAAALDVADRQNAHSMTVAVRGVVELYKAVKREKELHREILAFSISHDHRSVRIYGHYAIIEEEKTTFYRHPIHEFSFTALDGKDKWTAYKFTKSVYDIWMPIQYKRICSAIDQLPSDIDFDLSQSASFSQSGCQNSQLSNAESAWMLVGANSQSSIASSQGVTPTTSFTQTTERASKKPRNESAAGQQS</sequence>
<dbReference type="RefSeq" id="XP_037168085.1">
    <property type="nucleotide sequence ID" value="XM_037305220.1"/>
</dbReference>
<feature type="compositionally biased region" description="Basic residues" evidence="1">
    <location>
        <begin position="1"/>
        <end position="14"/>
    </location>
</feature>
<dbReference type="OrthoDB" id="5132737at2759"/>
<dbReference type="Pfam" id="PF25545">
    <property type="entry name" value="DUF7924"/>
    <property type="match status" value="1"/>
</dbReference>
<protein>
    <recommendedName>
        <fullName evidence="2">DUF7924 domain-containing protein</fullName>
    </recommendedName>
</protein>
<dbReference type="EMBL" id="JACCJC010000008">
    <property type="protein sequence ID" value="KAF6238786.1"/>
    <property type="molecule type" value="Genomic_DNA"/>
</dbReference>
<reference evidence="3 4" key="1">
    <citation type="journal article" date="2020" name="Genomics">
        <title>Complete, high-quality genomes from long-read metagenomic sequencing of two wolf lichen thalli reveals enigmatic genome architecture.</title>
        <authorList>
            <person name="McKenzie S.K."/>
            <person name="Walston R.F."/>
            <person name="Allen J.L."/>
        </authorList>
    </citation>
    <scope>NUCLEOTIDE SEQUENCE [LARGE SCALE GENOMIC DNA]</scope>
    <source>
        <strain evidence="3">WasteWater2</strain>
    </source>
</reference>
<evidence type="ECO:0000259" key="2">
    <source>
        <dbReference type="Pfam" id="PF25545"/>
    </source>
</evidence>
<feature type="region of interest" description="Disordered" evidence="1">
    <location>
        <begin position="194"/>
        <end position="222"/>
    </location>
</feature>
<feature type="region of interest" description="Disordered" evidence="1">
    <location>
        <begin position="546"/>
        <end position="580"/>
    </location>
</feature>
<name>A0A8H6G1Q6_9LECA</name>
<dbReference type="PANTHER" id="PTHR42470:SF2">
    <property type="match status" value="1"/>
</dbReference>
<keyword evidence="4" id="KW-1185">Reference proteome</keyword>
<feature type="region of interest" description="Disordered" evidence="1">
    <location>
        <begin position="1"/>
        <end position="38"/>
    </location>
</feature>
<gene>
    <name evidence="3" type="ORF">HO173_003293</name>
</gene>
<feature type="region of interest" description="Disordered" evidence="1">
    <location>
        <begin position="53"/>
        <end position="136"/>
    </location>
</feature>
<feature type="compositionally biased region" description="Polar residues" evidence="1">
    <location>
        <begin position="25"/>
        <end position="36"/>
    </location>
</feature>
<feature type="compositionally biased region" description="Basic and acidic residues" evidence="1">
    <location>
        <begin position="124"/>
        <end position="134"/>
    </location>
</feature>
<evidence type="ECO:0000313" key="3">
    <source>
        <dbReference type="EMBL" id="KAF6238786.1"/>
    </source>
</evidence>
<proteinExistence type="predicted"/>
<feature type="compositionally biased region" description="Polar residues" evidence="1">
    <location>
        <begin position="546"/>
        <end position="564"/>
    </location>
</feature>
<accession>A0A8H6G1Q6</accession>
<dbReference type="GeneID" id="59284961"/>
<organism evidence="3 4">
    <name type="scientific">Letharia columbiana</name>
    <dbReference type="NCBI Taxonomy" id="112416"/>
    <lineage>
        <taxon>Eukaryota</taxon>
        <taxon>Fungi</taxon>
        <taxon>Dikarya</taxon>
        <taxon>Ascomycota</taxon>
        <taxon>Pezizomycotina</taxon>
        <taxon>Lecanoromycetes</taxon>
        <taxon>OSLEUM clade</taxon>
        <taxon>Lecanoromycetidae</taxon>
        <taxon>Lecanorales</taxon>
        <taxon>Lecanorineae</taxon>
        <taxon>Parmeliaceae</taxon>
        <taxon>Letharia</taxon>
    </lineage>
</organism>
<feature type="domain" description="DUF7924" evidence="2">
    <location>
        <begin position="279"/>
        <end position="502"/>
    </location>
</feature>
<evidence type="ECO:0000256" key="1">
    <source>
        <dbReference type="SAM" id="MobiDB-lite"/>
    </source>
</evidence>
<dbReference type="PANTHER" id="PTHR42470">
    <property type="entry name" value="VAST DOMAIN-CONTAINING PROTEIN"/>
    <property type="match status" value="1"/>
</dbReference>